<feature type="transmembrane region" description="Helical" evidence="5">
    <location>
        <begin position="572"/>
        <end position="593"/>
    </location>
</feature>
<feature type="transmembrane region" description="Helical" evidence="5">
    <location>
        <begin position="308"/>
        <end position="329"/>
    </location>
</feature>
<dbReference type="PROSITE" id="PS00216">
    <property type="entry name" value="SUGAR_TRANSPORT_1"/>
    <property type="match status" value="1"/>
</dbReference>
<evidence type="ECO:0000256" key="5">
    <source>
        <dbReference type="SAM" id="Phobius"/>
    </source>
</evidence>
<comment type="caution">
    <text evidence="7">The sequence shown here is derived from an EMBL/GenBank/DDBJ whole genome shotgun (WGS) entry which is preliminary data.</text>
</comment>
<protein>
    <submittedName>
        <fullName evidence="7">ORCT protein</fullName>
    </submittedName>
</protein>
<proteinExistence type="predicted"/>
<organism evidence="7 8">
    <name type="scientific">Pseudoatta argentina</name>
    <dbReference type="NCBI Taxonomy" id="621737"/>
    <lineage>
        <taxon>Eukaryota</taxon>
        <taxon>Metazoa</taxon>
        <taxon>Ecdysozoa</taxon>
        <taxon>Arthropoda</taxon>
        <taxon>Hexapoda</taxon>
        <taxon>Insecta</taxon>
        <taxon>Pterygota</taxon>
        <taxon>Neoptera</taxon>
        <taxon>Endopterygota</taxon>
        <taxon>Hymenoptera</taxon>
        <taxon>Apocrita</taxon>
        <taxon>Aculeata</taxon>
        <taxon>Formicoidea</taxon>
        <taxon>Formicidae</taxon>
        <taxon>Myrmicinae</taxon>
        <taxon>Pseudoatta</taxon>
    </lineage>
</organism>
<dbReference type="InterPro" id="IPR005828">
    <property type="entry name" value="MFS_sugar_transport-like"/>
</dbReference>
<feature type="transmembrane region" description="Helical" evidence="5">
    <location>
        <begin position="336"/>
        <end position="357"/>
    </location>
</feature>
<feature type="non-terminal residue" evidence="7">
    <location>
        <position position="1"/>
    </location>
</feature>
<feature type="transmembrane region" description="Helical" evidence="5">
    <location>
        <begin position="363"/>
        <end position="384"/>
    </location>
</feature>
<comment type="subcellular location">
    <subcellularLocation>
        <location evidence="1">Membrane</location>
        <topology evidence="1">Multi-pass membrane protein</topology>
    </subcellularLocation>
</comment>
<feature type="transmembrane region" description="Helical" evidence="5">
    <location>
        <begin position="277"/>
        <end position="296"/>
    </location>
</feature>
<keyword evidence="3 5" id="KW-1133">Transmembrane helix</keyword>
<keyword evidence="8" id="KW-1185">Reference proteome</keyword>
<evidence type="ECO:0000256" key="2">
    <source>
        <dbReference type="ARBA" id="ARBA00022692"/>
    </source>
</evidence>
<dbReference type="Pfam" id="PF00083">
    <property type="entry name" value="Sugar_tr"/>
    <property type="match status" value="1"/>
</dbReference>
<sequence>MTFAERVRARSGLSGKIAARACEKAIQKNCEIPIPHNPYVFSTDVTDSDLLRHHASTTGRVYPFRPARASASTGCCRSHQDTTTMTVMVETTKVEEGNVPAKIETFDDILPYVGEASRYQWFLFILLLPFTFVYAFLYFAQFFLTLVPAEHWCTIPELNHDNFTDFEKIAIGIPPATNEELKLESATSFSRCYMYDVNYTELLEQGVRQANLSWPIVRCKQGWTFNHTMITYASIATELEWVCDKTFLGSAAQSAFFVGSIIGGLIFGYIADHYGRIPALVSCNAVGFFASIATAFCNSFWSFCIARLIVGSSFDNCFNVLFIIVIEYVGPKYRTLVANMSFGIYFAAAASLLPWIAYWIADWRILSVVTAFPMIVAFLGPWLVPESARWYIMSGNIDKAIGMLKKFAKVNGKEVKQEVFEAFEKSCRNIIEKDQSHNQYTVLHLFKLPRLARITVMLVIYWLLIILVFDGHVWNMKLLHPDVFTSFSIAAMTELPAAILLALFLDRWGRRWMGFASMFICGVFSLIAIGTPVGTLTVTMAILARLGVNIAANIGFQYAAEMLPTVVRAQGVSLIHIIGYIAHIVGPYVIYLADVNQNLPLIVLGILSFFDAFLTLALPETLDQDLPETLQEGNDFGMDQSFWWIPCISS</sequence>
<keyword evidence="4 5" id="KW-0472">Membrane</keyword>
<evidence type="ECO:0000313" key="7">
    <source>
        <dbReference type="EMBL" id="KAG5318016.1"/>
    </source>
</evidence>
<evidence type="ECO:0000259" key="6">
    <source>
        <dbReference type="PROSITE" id="PS50850"/>
    </source>
</evidence>
<evidence type="ECO:0000313" key="8">
    <source>
        <dbReference type="Proteomes" id="UP000668214"/>
    </source>
</evidence>
<dbReference type="EMBL" id="JAANIA010002033">
    <property type="protein sequence ID" value="KAG5318016.1"/>
    <property type="molecule type" value="Genomic_DNA"/>
</dbReference>
<dbReference type="AlphaFoldDB" id="A0A836FF14"/>
<dbReference type="GO" id="GO:0016020">
    <property type="term" value="C:membrane"/>
    <property type="evidence" value="ECO:0007669"/>
    <property type="project" value="UniProtKB-SubCell"/>
</dbReference>
<feature type="transmembrane region" description="Helical" evidence="5">
    <location>
        <begin position="599"/>
        <end position="618"/>
    </location>
</feature>
<dbReference type="Proteomes" id="UP000668214">
    <property type="component" value="Unassembled WGS sequence"/>
</dbReference>
<evidence type="ECO:0000256" key="4">
    <source>
        <dbReference type="ARBA" id="ARBA00023136"/>
    </source>
</evidence>
<feature type="transmembrane region" description="Helical" evidence="5">
    <location>
        <begin position="247"/>
        <end position="270"/>
    </location>
</feature>
<dbReference type="GO" id="GO:0022857">
    <property type="term" value="F:transmembrane transporter activity"/>
    <property type="evidence" value="ECO:0007669"/>
    <property type="project" value="InterPro"/>
</dbReference>
<dbReference type="PANTHER" id="PTHR24064">
    <property type="entry name" value="SOLUTE CARRIER FAMILY 22 MEMBER"/>
    <property type="match status" value="1"/>
</dbReference>
<dbReference type="Gene3D" id="1.20.1250.20">
    <property type="entry name" value="MFS general substrate transporter like domains"/>
    <property type="match status" value="1"/>
</dbReference>
<gene>
    <name evidence="7" type="primary">Orct_3</name>
    <name evidence="7" type="ORF">G6Z78_0002137</name>
</gene>
<evidence type="ECO:0000256" key="1">
    <source>
        <dbReference type="ARBA" id="ARBA00004141"/>
    </source>
</evidence>
<dbReference type="InterPro" id="IPR020846">
    <property type="entry name" value="MFS_dom"/>
</dbReference>
<feature type="transmembrane region" description="Helical" evidence="5">
    <location>
        <begin position="486"/>
        <end position="505"/>
    </location>
</feature>
<dbReference type="InterPro" id="IPR005829">
    <property type="entry name" value="Sugar_transporter_CS"/>
</dbReference>
<dbReference type="InterPro" id="IPR036259">
    <property type="entry name" value="MFS_trans_sf"/>
</dbReference>
<feature type="non-terminal residue" evidence="7">
    <location>
        <position position="650"/>
    </location>
</feature>
<dbReference type="PROSITE" id="PS50850">
    <property type="entry name" value="MFS"/>
    <property type="match status" value="1"/>
</dbReference>
<feature type="domain" description="Major facilitator superfamily (MFS) profile" evidence="6">
    <location>
        <begin position="199"/>
        <end position="623"/>
    </location>
</feature>
<dbReference type="SUPFAM" id="SSF103473">
    <property type="entry name" value="MFS general substrate transporter"/>
    <property type="match status" value="1"/>
</dbReference>
<keyword evidence="2 5" id="KW-0812">Transmembrane</keyword>
<feature type="transmembrane region" description="Helical" evidence="5">
    <location>
        <begin position="454"/>
        <end position="474"/>
    </location>
</feature>
<evidence type="ECO:0000256" key="3">
    <source>
        <dbReference type="ARBA" id="ARBA00022989"/>
    </source>
</evidence>
<reference evidence="7" key="1">
    <citation type="submission" date="2020-02" db="EMBL/GenBank/DDBJ databases">
        <title>Relaxed selection underlies rapid genomic changes in the transitions from sociality to social parasitism in ants.</title>
        <authorList>
            <person name="Bi X."/>
        </authorList>
    </citation>
    <scope>NUCLEOTIDE SEQUENCE</scope>
    <source>
        <strain evidence="7">BGI-DK2014c</strain>
        <tissue evidence="7">Whole body</tissue>
    </source>
</reference>
<feature type="transmembrane region" description="Helical" evidence="5">
    <location>
        <begin position="121"/>
        <end position="140"/>
    </location>
</feature>
<feature type="transmembrane region" description="Helical" evidence="5">
    <location>
        <begin position="512"/>
        <end position="530"/>
    </location>
</feature>
<name>A0A836FF14_9HYME</name>
<accession>A0A836FF14</accession>